<dbReference type="HAMAP" id="MF_00041">
    <property type="entry name" value="Cys_tRNA_synth"/>
    <property type="match status" value="1"/>
</dbReference>
<dbReference type="GO" id="GO:0005524">
    <property type="term" value="F:ATP binding"/>
    <property type="evidence" value="ECO:0007669"/>
    <property type="project" value="UniProtKB-UniRule"/>
</dbReference>
<dbReference type="GO" id="GO:0006423">
    <property type="term" value="P:cysteinyl-tRNA aminoacylation"/>
    <property type="evidence" value="ECO:0007669"/>
    <property type="project" value="UniProtKB-UniRule"/>
</dbReference>
<evidence type="ECO:0000256" key="1">
    <source>
        <dbReference type="ARBA" id="ARBA00004496"/>
    </source>
</evidence>
<dbReference type="PRINTS" id="PR00983">
    <property type="entry name" value="TRNASYNTHCYS"/>
</dbReference>
<dbReference type="GO" id="GO:0005829">
    <property type="term" value="C:cytosol"/>
    <property type="evidence" value="ECO:0007669"/>
    <property type="project" value="TreeGrafter"/>
</dbReference>
<keyword evidence="5 12" id="KW-0436">Ligase</keyword>
<name>H9BX13_9BACT</name>
<dbReference type="Pfam" id="PF09190">
    <property type="entry name" value="DALR_2"/>
    <property type="match status" value="1"/>
</dbReference>
<evidence type="ECO:0000256" key="10">
    <source>
        <dbReference type="ARBA" id="ARBA00022917"/>
    </source>
</evidence>
<keyword evidence="10 12" id="KW-0648">Protein biosynthesis</keyword>
<keyword evidence="9 12" id="KW-0067">ATP-binding</keyword>
<dbReference type="SUPFAM" id="SSF47323">
    <property type="entry name" value="Anticodon-binding domain of a subclass of class I aminoacyl-tRNA synthetases"/>
    <property type="match status" value="1"/>
</dbReference>
<dbReference type="PANTHER" id="PTHR10890">
    <property type="entry name" value="CYSTEINYL-TRNA SYNTHETASE"/>
    <property type="match status" value="1"/>
</dbReference>
<dbReference type="CDD" id="cd00672">
    <property type="entry name" value="CysRS_core"/>
    <property type="match status" value="1"/>
</dbReference>
<accession>H9BX13</accession>
<evidence type="ECO:0000256" key="6">
    <source>
        <dbReference type="ARBA" id="ARBA00022723"/>
    </source>
</evidence>
<feature type="domain" description="Cysteinyl-tRNA synthetase class Ia DALR" evidence="13">
    <location>
        <begin position="355"/>
        <end position="418"/>
    </location>
</feature>
<dbReference type="FunFam" id="3.40.50.620:FF:000009">
    <property type="entry name" value="Cysteine--tRNA ligase"/>
    <property type="match status" value="1"/>
</dbReference>
<dbReference type="InterPro" id="IPR009080">
    <property type="entry name" value="tRNAsynth_Ia_anticodon-bd"/>
</dbReference>
<gene>
    <name evidence="12" type="primary">cysS</name>
</gene>
<evidence type="ECO:0000256" key="2">
    <source>
        <dbReference type="ARBA" id="ARBA00005594"/>
    </source>
</evidence>
<evidence type="ECO:0000256" key="4">
    <source>
        <dbReference type="ARBA" id="ARBA00022490"/>
    </source>
</evidence>
<evidence type="ECO:0000256" key="9">
    <source>
        <dbReference type="ARBA" id="ARBA00022840"/>
    </source>
</evidence>
<dbReference type="Pfam" id="PF01406">
    <property type="entry name" value="tRNA-synt_1e"/>
    <property type="match status" value="1"/>
</dbReference>
<keyword evidence="7 12" id="KW-0547">Nucleotide-binding</keyword>
<dbReference type="EC" id="6.1.1.16" evidence="12"/>
<reference evidence="14" key="1">
    <citation type="submission" date="2011-11" db="EMBL/GenBank/DDBJ databases">
        <title>Construction and analysis of a metagenome of deep-sea sediment.</title>
        <authorList>
            <person name="Huo Y.-Y."/>
            <person name="Cheng H."/>
            <person name="Wu M."/>
        </authorList>
    </citation>
    <scope>NUCLEOTIDE SEQUENCE</scope>
</reference>
<comment type="catalytic activity">
    <reaction evidence="12">
        <text>tRNA(Cys) + L-cysteine + ATP = L-cysteinyl-tRNA(Cys) + AMP + diphosphate</text>
        <dbReference type="Rhea" id="RHEA:17773"/>
        <dbReference type="Rhea" id="RHEA-COMP:9661"/>
        <dbReference type="Rhea" id="RHEA-COMP:9679"/>
        <dbReference type="ChEBI" id="CHEBI:30616"/>
        <dbReference type="ChEBI" id="CHEBI:33019"/>
        <dbReference type="ChEBI" id="CHEBI:35235"/>
        <dbReference type="ChEBI" id="CHEBI:78442"/>
        <dbReference type="ChEBI" id="CHEBI:78517"/>
        <dbReference type="ChEBI" id="CHEBI:456215"/>
        <dbReference type="EC" id="6.1.1.16"/>
    </reaction>
</comment>
<feature type="binding site" evidence="12">
    <location>
        <position position="34"/>
    </location>
    <ligand>
        <name>Zn(2+)</name>
        <dbReference type="ChEBI" id="CHEBI:29105"/>
    </ligand>
</feature>
<comment type="subunit">
    <text evidence="3 12">Monomer.</text>
</comment>
<dbReference type="EMBL" id="JQ085822">
    <property type="protein sequence ID" value="AFD03335.1"/>
    <property type="molecule type" value="Genomic_DNA"/>
</dbReference>
<evidence type="ECO:0000256" key="5">
    <source>
        <dbReference type="ARBA" id="ARBA00022598"/>
    </source>
</evidence>
<dbReference type="Gene3D" id="1.20.120.1910">
    <property type="entry name" value="Cysteine-tRNA ligase, C-terminal anti-codon recognition domain"/>
    <property type="match status" value="1"/>
</dbReference>
<dbReference type="InterPro" id="IPR024909">
    <property type="entry name" value="Cys-tRNA/MSH_ligase"/>
</dbReference>
<organism evidence="14">
    <name type="scientific">uncultured bacterium W5-15b</name>
    <dbReference type="NCBI Taxonomy" id="1130997"/>
    <lineage>
        <taxon>Bacteria</taxon>
        <taxon>environmental samples</taxon>
    </lineage>
</organism>
<evidence type="ECO:0000256" key="7">
    <source>
        <dbReference type="ARBA" id="ARBA00022741"/>
    </source>
</evidence>
<feature type="binding site" evidence="12">
    <location>
        <position position="239"/>
    </location>
    <ligand>
        <name>Zn(2+)</name>
        <dbReference type="ChEBI" id="CHEBI:29105"/>
    </ligand>
</feature>
<keyword evidence="6 12" id="KW-0479">Metal-binding</keyword>
<dbReference type="NCBIfam" id="TIGR00435">
    <property type="entry name" value="cysS"/>
    <property type="match status" value="1"/>
</dbReference>
<keyword evidence="11 12" id="KW-0030">Aminoacyl-tRNA synthetase</keyword>
<evidence type="ECO:0000259" key="13">
    <source>
        <dbReference type="SMART" id="SM00840"/>
    </source>
</evidence>
<dbReference type="SMART" id="SM00840">
    <property type="entry name" value="DALR_2"/>
    <property type="match status" value="1"/>
</dbReference>
<dbReference type="InterPro" id="IPR032678">
    <property type="entry name" value="tRNA-synt_1_cat_dom"/>
</dbReference>
<proteinExistence type="inferred from homology"/>
<feature type="binding site" evidence="12">
    <location>
        <position position="243"/>
    </location>
    <ligand>
        <name>Zn(2+)</name>
        <dbReference type="ChEBI" id="CHEBI:29105"/>
    </ligand>
</feature>
<dbReference type="InterPro" id="IPR056411">
    <property type="entry name" value="CysS_C"/>
</dbReference>
<evidence type="ECO:0000256" key="12">
    <source>
        <dbReference type="HAMAP-Rule" id="MF_00041"/>
    </source>
</evidence>
<dbReference type="CDD" id="cd07963">
    <property type="entry name" value="Anticodon_Ia_Cys"/>
    <property type="match status" value="1"/>
</dbReference>
<feature type="binding site" evidence="12">
    <location>
        <position position="214"/>
    </location>
    <ligand>
        <name>Zn(2+)</name>
        <dbReference type="ChEBI" id="CHEBI:29105"/>
    </ligand>
</feature>
<comment type="subcellular location">
    <subcellularLocation>
        <location evidence="1 12">Cytoplasm</location>
    </subcellularLocation>
</comment>
<comment type="similarity">
    <text evidence="2 12">Belongs to the class-I aminoacyl-tRNA synthetase family.</text>
</comment>
<dbReference type="PANTHER" id="PTHR10890:SF3">
    <property type="entry name" value="CYSTEINE--TRNA LIGASE, CYTOPLASMIC"/>
    <property type="match status" value="1"/>
</dbReference>
<evidence type="ECO:0000313" key="14">
    <source>
        <dbReference type="EMBL" id="AFD03335.1"/>
    </source>
</evidence>
<dbReference type="SUPFAM" id="SSF52374">
    <property type="entry name" value="Nucleotidylyl transferase"/>
    <property type="match status" value="1"/>
</dbReference>
<dbReference type="InterPro" id="IPR015803">
    <property type="entry name" value="Cys-tRNA-ligase"/>
</dbReference>
<dbReference type="Pfam" id="PF23493">
    <property type="entry name" value="CysS_C"/>
    <property type="match status" value="1"/>
</dbReference>
<feature type="short sequence motif" description="'HIGH' region" evidence="12">
    <location>
        <begin position="36"/>
        <end position="46"/>
    </location>
</feature>
<dbReference type="GO" id="GO:0008270">
    <property type="term" value="F:zinc ion binding"/>
    <property type="evidence" value="ECO:0007669"/>
    <property type="project" value="UniProtKB-UniRule"/>
</dbReference>
<evidence type="ECO:0000256" key="8">
    <source>
        <dbReference type="ARBA" id="ARBA00022833"/>
    </source>
</evidence>
<dbReference type="AlphaFoldDB" id="H9BX13"/>
<feature type="short sequence motif" description="'KMSKS' region" evidence="12">
    <location>
        <begin position="271"/>
        <end position="275"/>
    </location>
</feature>
<dbReference type="GO" id="GO:0004817">
    <property type="term" value="F:cysteine-tRNA ligase activity"/>
    <property type="evidence" value="ECO:0007669"/>
    <property type="project" value="UniProtKB-UniRule"/>
</dbReference>
<evidence type="ECO:0000256" key="3">
    <source>
        <dbReference type="ARBA" id="ARBA00011245"/>
    </source>
</evidence>
<dbReference type="Gene3D" id="3.40.50.620">
    <property type="entry name" value="HUPs"/>
    <property type="match status" value="1"/>
</dbReference>
<protein>
    <recommendedName>
        <fullName evidence="12">Cysteine--tRNA ligase</fullName>
        <ecNumber evidence="12">6.1.1.16</ecNumber>
    </recommendedName>
    <alternativeName>
        <fullName evidence="12">Cysteinyl-tRNA synthetase</fullName>
        <shortName evidence="12">CysRS</shortName>
    </alternativeName>
</protein>
<comment type="cofactor">
    <cofactor evidence="12">
        <name>Zn(2+)</name>
        <dbReference type="ChEBI" id="CHEBI:29105"/>
    </cofactor>
    <text evidence="12">Binds 1 zinc ion per subunit.</text>
</comment>
<feature type="binding site" evidence="12">
    <location>
        <position position="274"/>
    </location>
    <ligand>
        <name>ATP</name>
        <dbReference type="ChEBI" id="CHEBI:30616"/>
    </ligand>
</feature>
<dbReference type="InterPro" id="IPR014729">
    <property type="entry name" value="Rossmann-like_a/b/a_fold"/>
</dbReference>
<keyword evidence="8 12" id="KW-0862">Zinc</keyword>
<sequence length="480" mass="54847">MTNNLPKISVYNSLTQKKEEMQTHEGNKVRMYACGPTVYDSAHLGHARSAVSFDIIQRFLRYAGYDVTFVRNYTDIDDKIINRANELGVPAKEISEKFIQEYKDDMASIGVQTPDIEPKVTEHIEQIIELIQTIIDRGHGYVSENDVFFSVRKFKGYGKLSKRSVDNMLEGVRIDVNEKKQDPLDFALWKGAKKGEPSWPSPWGNGRPGWHIECSVMSMEYLGTNFEIHGGGKDLIFPHHENEIAQSEAASGEQFAKHWLHNGLIQINSEKMSKSLGNFFTVQNAVKRWTPESIRFFFLSHHYQNPADFSEQVMDDTEISLERIYTTLKRANDLSSVSDSVDPELQENLEKFRENWFRAMCDNFNTADAIGNLFDLVRAINKSIDANGWTKTLSDTLEEIKKFSSVVGILEKDPDEYLEGRKSSANLEGLTPEEIEVLIEERKQTRTDKDWARADEIRDELDAKGIVLEDKAGGTIWKVK</sequence>
<dbReference type="InterPro" id="IPR015273">
    <property type="entry name" value="Cys-tRNA-synt_Ia_DALR"/>
</dbReference>
<keyword evidence="4 12" id="KW-0963">Cytoplasm</keyword>
<evidence type="ECO:0000256" key="11">
    <source>
        <dbReference type="ARBA" id="ARBA00023146"/>
    </source>
</evidence>